<protein>
    <submittedName>
        <fullName evidence="2">Uncharacterized protein</fullName>
    </submittedName>
</protein>
<feature type="compositionally biased region" description="Basic and acidic residues" evidence="1">
    <location>
        <begin position="16"/>
        <end position="28"/>
    </location>
</feature>
<organism evidence="2 3">
    <name type="scientific">Asterophora parasitica</name>
    <dbReference type="NCBI Taxonomy" id="117018"/>
    <lineage>
        <taxon>Eukaryota</taxon>
        <taxon>Fungi</taxon>
        <taxon>Dikarya</taxon>
        <taxon>Basidiomycota</taxon>
        <taxon>Agaricomycotina</taxon>
        <taxon>Agaricomycetes</taxon>
        <taxon>Agaricomycetidae</taxon>
        <taxon>Agaricales</taxon>
        <taxon>Tricholomatineae</taxon>
        <taxon>Lyophyllaceae</taxon>
        <taxon>Asterophora</taxon>
    </lineage>
</organism>
<feature type="region of interest" description="Disordered" evidence="1">
    <location>
        <begin position="132"/>
        <end position="172"/>
    </location>
</feature>
<comment type="caution">
    <text evidence="2">The sequence shown here is derived from an EMBL/GenBank/DDBJ whole genome shotgun (WGS) entry which is preliminary data.</text>
</comment>
<evidence type="ECO:0000313" key="3">
    <source>
        <dbReference type="Proteomes" id="UP000775547"/>
    </source>
</evidence>
<evidence type="ECO:0000256" key="1">
    <source>
        <dbReference type="SAM" id="MobiDB-lite"/>
    </source>
</evidence>
<accession>A0A9P7K9W6</accession>
<feature type="region of interest" description="Disordered" evidence="1">
    <location>
        <begin position="56"/>
        <end position="82"/>
    </location>
</feature>
<reference evidence="2" key="2">
    <citation type="submission" date="2021-10" db="EMBL/GenBank/DDBJ databases">
        <title>Phylogenomics reveals ancestral predisposition of the termite-cultivated fungus Termitomyces towards a domesticated lifestyle.</title>
        <authorList>
            <person name="Auxier B."/>
            <person name="Grum-Grzhimaylo A."/>
            <person name="Cardenas M.E."/>
            <person name="Lodge J.D."/>
            <person name="Laessoe T."/>
            <person name="Pedersen O."/>
            <person name="Smith M.E."/>
            <person name="Kuyper T.W."/>
            <person name="Franco-Molano E.A."/>
            <person name="Baroni T.J."/>
            <person name="Aanen D.K."/>
        </authorList>
    </citation>
    <scope>NUCLEOTIDE SEQUENCE</scope>
    <source>
        <strain evidence="2">AP01</strain>
        <tissue evidence="2">Mycelium</tissue>
    </source>
</reference>
<dbReference type="EMBL" id="JABCKV010000947">
    <property type="protein sequence ID" value="KAG5640261.1"/>
    <property type="molecule type" value="Genomic_DNA"/>
</dbReference>
<gene>
    <name evidence="2" type="ORF">DXG03_009612</name>
</gene>
<sequence length="204" mass="23143">MLDEFNHRWNGQPESLGKEHRPATEHDVAVTGSEDELAIQHPMLAEFCARREHAEVEAVASDSDVSMQDVTPDKENQPTSGTKELLALQEHDRRELLAYARDNTRMHKEMERMAQKDMEDLIACISDYKEKKRQKEKAQQVPKEVDDDSHRALSSRHRNHEPADLINPKTPLGRAFGSLHKATDDSGLRVEQLTQLGRGGFVDG</sequence>
<dbReference type="AlphaFoldDB" id="A0A9P7K9W6"/>
<evidence type="ECO:0000313" key="2">
    <source>
        <dbReference type="EMBL" id="KAG5640261.1"/>
    </source>
</evidence>
<reference evidence="2" key="1">
    <citation type="submission" date="2020-07" db="EMBL/GenBank/DDBJ databases">
        <authorList>
            <person name="Nieuwenhuis M."/>
            <person name="Van De Peppel L.J.J."/>
        </authorList>
    </citation>
    <scope>NUCLEOTIDE SEQUENCE</scope>
    <source>
        <strain evidence="2">AP01</strain>
        <tissue evidence="2">Mycelium</tissue>
    </source>
</reference>
<dbReference type="Proteomes" id="UP000775547">
    <property type="component" value="Unassembled WGS sequence"/>
</dbReference>
<keyword evidence="3" id="KW-1185">Reference proteome</keyword>
<name>A0A9P7K9W6_9AGAR</name>
<proteinExistence type="predicted"/>
<feature type="region of interest" description="Disordered" evidence="1">
    <location>
        <begin position="1"/>
        <end position="28"/>
    </location>
</feature>